<dbReference type="RefSeq" id="WP_165228983.1">
    <property type="nucleotide sequence ID" value="NZ_CP049257.1"/>
</dbReference>
<dbReference type="AlphaFoldDB" id="A0A6G6WA80"/>
<evidence type="ECO:0000313" key="2">
    <source>
        <dbReference type="Proteomes" id="UP000502996"/>
    </source>
</evidence>
<keyword evidence="2" id="KW-1185">Reference proteome</keyword>
<sequence>MVEVLMTCSGCGREIAVEMDRAVLRMDVTPRPEAELLFCCPRCDLPSVRHVGAELLTLLLFVGVEPVCLAEPTLPIADRPPTSVPLRHDDLLTWHEQLRDVDSVAPWVR</sequence>
<name>A0A6G6WA80_9ACTN</name>
<dbReference type="KEGG" id="nano:G5V58_04050"/>
<accession>A0A6G6WA80</accession>
<gene>
    <name evidence="1" type="ORF">G5V58_04050</name>
</gene>
<dbReference type="Proteomes" id="UP000502996">
    <property type="component" value="Chromosome"/>
</dbReference>
<dbReference type="EMBL" id="CP049257">
    <property type="protein sequence ID" value="QIG42053.1"/>
    <property type="molecule type" value="Genomic_DNA"/>
</dbReference>
<protein>
    <recommendedName>
        <fullName evidence="3">CpXC domain-containing protein</fullName>
    </recommendedName>
</protein>
<organism evidence="1 2">
    <name type="scientific">Nocardioides anomalus</name>
    <dbReference type="NCBI Taxonomy" id="2712223"/>
    <lineage>
        <taxon>Bacteria</taxon>
        <taxon>Bacillati</taxon>
        <taxon>Actinomycetota</taxon>
        <taxon>Actinomycetes</taxon>
        <taxon>Propionibacteriales</taxon>
        <taxon>Nocardioidaceae</taxon>
        <taxon>Nocardioides</taxon>
    </lineage>
</organism>
<reference evidence="1 2" key="1">
    <citation type="submission" date="2020-02" db="EMBL/GenBank/DDBJ databases">
        <title>Full genome sequence of Nocardioides sp. R-3366.</title>
        <authorList>
            <person name="Im W.-T."/>
        </authorList>
    </citation>
    <scope>NUCLEOTIDE SEQUENCE [LARGE SCALE GENOMIC DNA]</scope>
    <source>
        <strain evidence="1 2">R-3366</strain>
    </source>
</reference>
<evidence type="ECO:0000313" key="1">
    <source>
        <dbReference type="EMBL" id="QIG42053.1"/>
    </source>
</evidence>
<evidence type="ECO:0008006" key="3">
    <source>
        <dbReference type="Google" id="ProtNLM"/>
    </source>
</evidence>
<proteinExistence type="predicted"/>